<dbReference type="InterPro" id="IPR016024">
    <property type="entry name" value="ARM-type_fold"/>
</dbReference>
<dbReference type="SUPFAM" id="SSF144232">
    <property type="entry name" value="HIT/MYND zinc finger-like"/>
    <property type="match status" value="1"/>
</dbReference>
<reference evidence="7 8" key="1">
    <citation type="submission" date="2015-04" db="EMBL/GenBank/DDBJ databases">
        <title>Complete genome sequence of Schizopora paradoxa KUC8140, a cosmopolitan wood degrader in East Asia.</title>
        <authorList>
            <consortium name="DOE Joint Genome Institute"/>
            <person name="Min B."/>
            <person name="Park H."/>
            <person name="Jang Y."/>
            <person name="Kim J.-J."/>
            <person name="Kim K.H."/>
            <person name="Pangilinan J."/>
            <person name="Lipzen A."/>
            <person name="Riley R."/>
            <person name="Grigoriev I.V."/>
            <person name="Spatafora J.W."/>
            <person name="Choi I.-G."/>
        </authorList>
    </citation>
    <scope>NUCLEOTIDE SEQUENCE [LARGE SCALE GENOMIC DNA]</scope>
    <source>
        <strain evidence="7 8">KUC8140</strain>
    </source>
</reference>
<name>A0A0H2R1V3_9AGAM</name>
<evidence type="ECO:0000256" key="3">
    <source>
        <dbReference type="ARBA" id="ARBA00022833"/>
    </source>
</evidence>
<proteinExistence type="predicted"/>
<dbReference type="AlphaFoldDB" id="A0A0H2R1V3"/>
<dbReference type="PROSITE" id="PS01360">
    <property type="entry name" value="ZF_MYND_1"/>
    <property type="match status" value="1"/>
</dbReference>
<accession>A0A0H2R1V3</accession>
<organism evidence="7 8">
    <name type="scientific">Schizopora paradoxa</name>
    <dbReference type="NCBI Taxonomy" id="27342"/>
    <lineage>
        <taxon>Eukaryota</taxon>
        <taxon>Fungi</taxon>
        <taxon>Dikarya</taxon>
        <taxon>Basidiomycota</taxon>
        <taxon>Agaricomycotina</taxon>
        <taxon>Agaricomycetes</taxon>
        <taxon>Hymenochaetales</taxon>
        <taxon>Schizoporaceae</taxon>
        <taxon>Schizopora</taxon>
    </lineage>
</organism>
<evidence type="ECO:0000259" key="6">
    <source>
        <dbReference type="PROSITE" id="PS50865"/>
    </source>
</evidence>
<feature type="domain" description="MYND-type" evidence="6">
    <location>
        <begin position="672"/>
        <end position="710"/>
    </location>
</feature>
<dbReference type="Gene3D" id="6.10.140.2220">
    <property type="match status" value="1"/>
</dbReference>
<keyword evidence="3" id="KW-0862">Zinc</keyword>
<dbReference type="SUPFAM" id="SSF48371">
    <property type="entry name" value="ARM repeat"/>
    <property type="match status" value="1"/>
</dbReference>
<evidence type="ECO:0000313" key="7">
    <source>
        <dbReference type="EMBL" id="KLO05730.1"/>
    </source>
</evidence>
<gene>
    <name evidence="7" type="ORF">SCHPADRAFT_714765</name>
</gene>
<dbReference type="OrthoDB" id="341421at2759"/>
<evidence type="ECO:0000256" key="1">
    <source>
        <dbReference type="ARBA" id="ARBA00022723"/>
    </source>
</evidence>
<evidence type="ECO:0000256" key="4">
    <source>
        <dbReference type="PROSITE-ProRule" id="PRU00134"/>
    </source>
</evidence>
<evidence type="ECO:0000313" key="8">
    <source>
        <dbReference type="Proteomes" id="UP000053477"/>
    </source>
</evidence>
<feature type="compositionally biased region" description="Basic residues" evidence="5">
    <location>
        <begin position="1"/>
        <end position="18"/>
    </location>
</feature>
<dbReference type="Proteomes" id="UP000053477">
    <property type="component" value="Unassembled WGS sequence"/>
</dbReference>
<sequence length="718" mass="80507">MKGSGKKKKPHANKQKQKAKTDDSDVPLTRTLANDVEAADSHAKKANVLCKLLDIPDLSTRGGLKLIHNDFVTFHGRLASAFALYKNNDVIASTVITIYARMFPDKRLKDSLFFYSDVLSNILSLLDRKACQLVALQALCALSHNSSSRLCYELAKKAMRTLLDILDKDPDDWRTTELVLAIIGHCVSCIAGGVTRVSAAVLKPFEVPRLLRTIVALLRNASVSSILFDNALNILVVLSFPCSSEIAAYTPAMNFMFACTRSPDLQTRGVALNGVLRLVGTNSQTDDRYDLKPVDVQMPDHLVDALKEYGSEWEGEHYQMASAARTFLETINQVTQDQDLYAMGLKVADLILKTGLPVADGTIFSVDSRTGRLVDGRGLGLPFNRWLDSLPYCANALRAREEAHVLDKADLLDLKYLIVKGRKHDARALVAKSLERNPKFPFFYYLRSLASESDQTDALRAAKKGLKCINFADHDDDYIYHALLGRACHVAFYSGLQGLQLSQTNAEWDEAIAFIVSAWKDATTFLKVAPPDARHMKDIVYEHLLLEMIMRGCDIGIDFEELSECTAKLSLAEEFATYQGIPIPKTQIRLARETIITQMPAATKEWGDRVIAFAELNDFKSRNETREIKPEKSEDVLTAWLENVHMDGDTTGLRTRMTHSRLHLNNVPLYQCSWCESTSAVLRKCSRCEKTRYCDASCQKRHWAVHRQFCLLRTTTQP</sequence>
<feature type="region of interest" description="Disordered" evidence="5">
    <location>
        <begin position="1"/>
        <end position="26"/>
    </location>
</feature>
<protein>
    <recommendedName>
        <fullName evidence="6">MYND-type domain-containing protein</fullName>
    </recommendedName>
</protein>
<evidence type="ECO:0000256" key="2">
    <source>
        <dbReference type="ARBA" id="ARBA00022771"/>
    </source>
</evidence>
<dbReference type="InterPro" id="IPR011989">
    <property type="entry name" value="ARM-like"/>
</dbReference>
<dbReference type="GO" id="GO:0008270">
    <property type="term" value="F:zinc ion binding"/>
    <property type="evidence" value="ECO:0007669"/>
    <property type="project" value="UniProtKB-KW"/>
</dbReference>
<dbReference type="InterPro" id="IPR002893">
    <property type="entry name" value="Znf_MYND"/>
</dbReference>
<dbReference type="EMBL" id="KQ086273">
    <property type="protein sequence ID" value="KLO05730.1"/>
    <property type="molecule type" value="Genomic_DNA"/>
</dbReference>
<keyword evidence="8" id="KW-1185">Reference proteome</keyword>
<evidence type="ECO:0000256" key="5">
    <source>
        <dbReference type="SAM" id="MobiDB-lite"/>
    </source>
</evidence>
<dbReference type="Gene3D" id="1.25.10.10">
    <property type="entry name" value="Leucine-rich Repeat Variant"/>
    <property type="match status" value="1"/>
</dbReference>
<dbReference type="Pfam" id="PF01753">
    <property type="entry name" value="zf-MYND"/>
    <property type="match status" value="1"/>
</dbReference>
<keyword evidence="2 4" id="KW-0863">Zinc-finger</keyword>
<dbReference type="PROSITE" id="PS50865">
    <property type="entry name" value="ZF_MYND_2"/>
    <property type="match status" value="1"/>
</dbReference>
<dbReference type="InParanoid" id="A0A0H2R1V3"/>
<keyword evidence="1" id="KW-0479">Metal-binding</keyword>